<sequence length="143" mass="16167">MTSRKTQIAHQQAGRRLAGGAVASVASMRSVAFPVASSRCNAPLHHQPPPLSSLTFIQPLAVFLPSLLLHRQKMRNRMRPSPPLMPTAQPVPSNSRRATRERRREGKEISQRRHVYRSLPSHVHIIIIIIISVRKQLNQRKTL</sequence>
<proteinExistence type="predicted"/>
<keyword evidence="4" id="KW-1185">Reference proteome</keyword>
<feature type="compositionally biased region" description="Basic and acidic residues" evidence="1">
    <location>
        <begin position="102"/>
        <end position="111"/>
    </location>
</feature>
<name>A0ABR1LNN8_9PEZI</name>
<feature type="transmembrane region" description="Helical" evidence="2">
    <location>
        <begin position="51"/>
        <end position="69"/>
    </location>
</feature>
<gene>
    <name evidence="3" type="ORF">J3D65DRAFT_628357</name>
</gene>
<feature type="non-terminal residue" evidence="3">
    <location>
        <position position="143"/>
    </location>
</feature>
<evidence type="ECO:0000256" key="1">
    <source>
        <dbReference type="SAM" id="MobiDB-lite"/>
    </source>
</evidence>
<keyword evidence="2" id="KW-1133">Transmembrane helix</keyword>
<dbReference type="Proteomes" id="UP001360953">
    <property type="component" value="Unassembled WGS sequence"/>
</dbReference>
<evidence type="ECO:0000256" key="2">
    <source>
        <dbReference type="SAM" id="Phobius"/>
    </source>
</evidence>
<evidence type="ECO:0000313" key="4">
    <source>
        <dbReference type="Proteomes" id="UP001360953"/>
    </source>
</evidence>
<evidence type="ECO:0000313" key="3">
    <source>
        <dbReference type="EMBL" id="KAK7536375.1"/>
    </source>
</evidence>
<dbReference type="RefSeq" id="XP_066654791.1">
    <property type="nucleotide sequence ID" value="XM_066800630.1"/>
</dbReference>
<comment type="caution">
    <text evidence="3">The sequence shown here is derived from an EMBL/GenBank/DDBJ whole genome shotgun (WGS) entry which is preliminary data.</text>
</comment>
<dbReference type="EMBL" id="JBBPEH010000007">
    <property type="protein sequence ID" value="KAK7536375.1"/>
    <property type="molecule type" value="Genomic_DNA"/>
</dbReference>
<organism evidence="3 4">
    <name type="scientific">Phyllosticta citribraziliensis</name>
    <dbReference type="NCBI Taxonomy" id="989973"/>
    <lineage>
        <taxon>Eukaryota</taxon>
        <taxon>Fungi</taxon>
        <taxon>Dikarya</taxon>
        <taxon>Ascomycota</taxon>
        <taxon>Pezizomycotina</taxon>
        <taxon>Dothideomycetes</taxon>
        <taxon>Dothideomycetes incertae sedis</taxon>
        <taxon>Botryosphaeriales</taxon>
        <taxon>Phyllostictaceae</taxon>
        <taxon>Phyllosticta</taxon>
    </lineage>
</organism>
<keyword evidence="2" id="KW-0812">Transmembrane</keyword>
<reference evidence="3 4" key="1">
    <citation type="submission" date="2024-04" db="EMBL/GenBank/DDBJ databases">
        <title>Phyllosticta paracitricarpa is synonymous to the EU quarantine fungus P. citricarpa based on phylogenomic analyses.</title>
        <authorList>
            <consortium name="Lawrence Berkeley National Laboratory"/>
            <person name="Van ingen-buijs V.A."/>
            <person name="Van westerhoven A.C."/>
            <person name="Haridas S."/>
            <person name="Skiadas P."/>
            <person name="Martin F."/>
            <person name="Groenewald J.Z."/>
            <person name="Crous P.W."/>
            <person name="Seidl M.F."/>
        </authorList>
    </citation>
    <scope>NUCLEOTIDE SEQUENCE [LARGE SCALE GENOMIC DNA]</scope>
    <source>
        <strain evidence="3 4">CPC 17464</strain>
    </source>
</reference>
<feature type="region of interest" description="Disordered" evidence="1">
    <location>
        <begin position="77"/>
        <end position="113"/>
    </location>
</feature>
<keyword evidence="2" id="KW-0472">Membrane</keyword>
<dbReference type="GeneID" id="92033536"/>
<protein>
    <submittedName>
        <fullName evidence="3">Uncharacterized protein</fullName>
    </submittedName>
</protein>
<accession>A0ABR1LNN8</accession>